<accession>A0A1Q5P3E9</accession>
<gene>
    <name evidence="2" type="ORF">BLL40_08460</name>
</gene>
<dbReference type="STRING" id="1714354.BLL40_08460"/>
<proteinExistence type="predicted"/>
<dbReference type="Proteomes" id="UP000186524">
    <property type="component" value="Unassembled WGS sequence"/>
</dbReference>
<dbReference type="Gene3D" id="3.50.50.60">
    <property type="entry name" value="FAD/NAD(P)-binding domain"/>
    <property type="match status" value="2"/>
</dbReference>
<dbReference type="EMBL" id="MRWQ01000006">
    <property type="protein sequence ID" value="OKL36756.1"/>
    <property type="molecule type" value="Genomic_DNA"/>
</dbReference>
<dbReference type="InterPro" id="IPR036188">
    <property type="entry name" value="FAD/NAD-bd_sf"/>
</dbReference>
<dbReference type="AlphaFoldDB" id="A0A1Q5P3E9"/>
<evidence type="ECO:0000256" key="1">
    <source>
        <dbReference type="ARBA" id="ARBA00023002"/>
    </source>
</evidence>
<dbReference type="Pfam" id="PF13738">
    <property type="entry name" value="Pyr_redox_3"/>
    <property type="match status" value="1"/>
</dbReference>
<keyword evidence="3" id="KW-1185">Reference proteome</keyword>
<dbReference type="SUPFAM" id="SSF51905">
    <property type="entry name" value="FAD/NAD(P)-binding domain"/>
    <property type="match status" value="1"/>
</dbReference>
<evidence type="ECO:0000313" key="3">
    <source>
        <dbReference type="Proteomes" id="UP000186524"/>
    </source>
</evidence>
<name>A0A1Q5P3E9_9BACI</name>
<comment type="caution">
    <text evidence="2">The sequence shown here is derived from an EMBL/GenBank/DDBJ whole genome shotgun (WGS) entry which is preliminary data.</text>
</comment>
<dbReference type="PANTHER" id="PTHR43539:SF89">
    <property type="entry name" value="NAD(P)-BINDING DOMAIN-CONTAINING PROTEIN"/>
    <property type="match status" value="1"/>
</dbReference>
<organism evidence="2 3">
    <name type="scientific">Domibacillus mangrovi</name>
    <dbReference type="NCBI Taxonomy" id="1714354"/>
    <lineage>
        <taxon>Bacteria</taxon>
        <taxon>Bacillati</taxon>
        <taxon>Bacillota</taxon>
        <taxon>Bacilli</taxon>
        <taxon>Bacillales</taxon>
        <taxon>Bacillaceae</taxon>
        <taxon>Domibacillus</taxon>
    </lineage>
</organism>
<dbReference type="GO" id="GO:0004497">
    <property type="term" value="F:monooxygenase activity"/>
    <property type="evidence" value="ECO:0007669"/>
    <property type="project" value="TreeGrafter"/>
</dbReference>
<evidence type="ECO:0000313" key="2">
    <source>
        <dbReference type="EMBL" id="OKL36756.1"/>
    </source>
</evidence>
<reference evidence="2 3" key="1">
    <citation type="submission" date="2016-12" db="EMBL/GenBank/DDBJ databases">
        <title>Domibacillus sp. SAOS 44 whole genome sequencing.</title>
        <authorList>
            <person name="Verma A."/>
            <person name="Krishnamurthi S."/>
        </authorList>
    </citation>
    <scope>NUCLEOTIDE SEQUENCE [LARGE SCALE GENOMIC DNA]</scope>
    <source>
        <strain evidence="2 3">SAOS 44</strain>
    </source>
</reference>
<dbReference type="InterPro" id="IPR050982">
    <property type="entry name" value="Auxin_biosynth/cation_transpt"/>
</dbReference>
<sequence>MTQLITIIGGGVAGIGVGILLTKLGVEEFLIIEKEEIGASFLNWAKETRFITPSFTGHGFGLLDLNAVFPNSSPGYTMGTEHLTGRMYGQYLKGIAAYFKLPVLEKTEVTNIRKEGNEYIVQTNQNAYKVNTVIVACGEYSFPKRPFQHGIHYADVESWSDFEGDRMIVGGGESAADAAFHLSTNGWKVDVYHPGKDWLAFDADPSRSLSPFTRDRLKGEDSQCIHEHPHSSVVSIEYSKKLSAYTVTLKDGSIIETKQEPLLCTGFHSGASQFHSLFEWTEDGLPIVNEYDESTLVPSVYLTGPSLRQRETIFCFIYKFRQRFAVFVEHLLRQHGISYDKQALEEYKQSNMYLDDLTCCEAGCEC</sequence>
<evidence type="ECO:0008006" key="4">
    <source>
        <dbReference type="Google" id="ProtNLM"/>
    </source>
</evidence>
<keyword evidence="1" id="KW-0560">Oxidoreductase</keyword>
<dbReference type="GO" id="GO:0050660">
    <property type="term" value="F:flavin adenine dinucleotide binding"/>
    <property type="evidence" value="ECO:0007669"/>
    <property type="project" value="TreeGrafter"/>
</dbReference>
<protein>
    <recommendedName>
        <fullName evidence="4">Pyridine nucleotide-disulfide oxidoreductase</fullName>
    </recommendedName>
</protein>
<dbReference type="PANTHER" id="PTHR43539">
    <property type="entry name" value="FLAVIN-BINDING MONOOXYGENASE-LIKE PROTEIN (AFU_ORTHOLOGUE AFUA_4G09220)"/>
    <property type="match status" value="1"/>
</dbReference>